<evidence type="ECO:0000313" key="2">
    <source>
        <dbReference type="Proteomes" id="UP001172386"/>
    </source>
</evidence>
<dbReference type="Proteomes" id="UP001172386">
    <property type="component" value="Unassembled WGS sequence"/>
</dbReference>
<reference evidence="1" key="1">
    <citation type="submission" date="2022-10" db="EMBL/GenBank/DDBJ databases">
        <title>Culturing micro-colonial fungi from biological soil crusts in the Mojave desert and describing Neophaeococcomyces mojavensis, and introducing the new genera and species Taxawa tesnikishii.</title>
        <authorList>
            <person name="Kurbessoian T."/>
            <person name="Stajich J.E."/>
        </authorList>
    </citation>
    <scope>NUCLEOTIDE SEQUENCE</scope>
    <source>
        <strain evidence="1">JES_112</strain>
    </source>
</reference>
<protein>
    <submittedName>
        <fullName evidence="1">Uncharacterized protein</fullName>
    </submittedName>
</protein>
<gene>
    <name evidence="1" type="ORF">H2198_005596</name>
</gene>
<evidence type="ECO:0000313" key="1">
    <source>
        <dbReference type="EMBL" id="KAJ9655595.1"/>
    </source>
</evidence>
<accession>A0ACC3A640</accession>
<keyword evidence="2" id="KW-1185">Reference proteome</keyword>
<name>A0ACC3A640_9EURO</name>
<sequence>MKTLILSTLATLAWDLQQHISPLFTSDLRIPQFILDTRHPWLEENKKSLARLQNPTEALCSLDSELRPTDGTTETYTYPSDLFRYLEIDNNRAGVNRPGWRNAVLRLREMLACPAAMQDVESFNVRIYASDGSHGIGYPEMDNPPSELPNLFIEVLNSMPRLHKLEWNTFGKGDQVFRKAFTEANMNLPSVRYLNLGVFNEFFVGMCPGVEILDSGEFWSADWRRVNDENVRGKIFESTKSARNLTSFSMPGKWEISYLEALLEASPNLTTIKIHGDIEHRYSYYDRFDGTPGQLLKNYTDILARFPRLESLHLPDASGLGLRFDGGAGCGNAYFGPSGRKYGRSVSRQRAEATEVAGKIVLDRLPDLKVLKIGGTCANITRNEYGANATWSWTGRMTEWTYEIWPEKEGFDEEDAWYRSGSVFVDDDEDSLITD</sequence>
<comment type="caution">
    <text evidence="1">The sequence shown here is derived from an EMBL/GenBank/DDBJ whole genome shotgun (WGS) entry which is preliminary data.</text>
</comment>
<proteinExistence type="predicted"/>
<organism evidence="1 2">
    <name type="scientific">Neophaeococcomyces mojaviensis</name>
    <dbReference type="NCBI Taxonomy" id="3383035"/>
    <lineage>
        <taxon>Eukaryota</taxon>
        <taxon>Fungi</taxon>
        <taxon>Dikarya</taxon>
        <taxon>Ascomycota</taxon>
        <taxon>Pezizomycotina</taxon>
        <taxon>Eurotiomycetes</taxon>
        <taxon>Chaetothyriomycetidae</taxon>
        <taxon>Chaetothyriales</taxon>
        <taxon>Chaetothyriales incertae sedis</taxon>
        <taxon>Neophaeococcomyces</taxon>
    </lineage>
</organism>
<dbReference type="EMBL" id="JAPDRQ010000093">
    <property type="protein sequence ID" value="KAJ9655595.1"/>
    <property type="molecule type" value="Genomic_DNA"/>
</dbReference>